<feature type="compositionally biased region" description="Polar residues" evidence="1">
    <location>
        <begin position="1"/>
        <end position="10"/>
    </location>
</feature>
<organism evidence="3 4">
    <name type="scientific">Asanoa iriomotensis</name>
    <dbReference type="NCBI Taxonomy" id="234613"/>
    <lineage>
        <taxon>Bacteria</taxon>
        <taxon>Bacillati</taxon>
        <taxon>Actinomycetota</taxon>
        <taxon>Actinomycetes</taxon>
        <taxon>Micromonosporales</taxon>
        <taxon>Micromonosporaceae</taxon>
        <taxon>Asanoa</taxon>
    </lineage>
</organism>
<evidence type="ECO:0000313" key="3">
    <source>
        <dbReference type="EMBL" id="GIF55203.1"/>
    </source>
</evidence>
<feature type="transmembrane region" description="Helical" evidence="2">
    <location>
        <begin position="98"/>
        <end position="131"/>
    </location>
</feature>
<feature type="region of interest" description="Disordered" evidence="1">
    <location>
        <begin position="1"/>
        <end position="20"/>
    </location>
</feature>
<evidence type="ECO:0000313" key="4">
    <source>
        <dbReference type="Proteomes" id="UP000624325"/>
    </source>
</evidence>
<name>A0ABQ4BXG4_9ACTN</name>
<evidence type="ECO:0000256" key="2">
    <source>
        <dbReference type="SAM" id="Phobius"/>
    </source>
</evidence>
<feature type="transmembrane region" description="Helical" evidence="2">
    <location>
        <begin position="250"/>
        <end position="283"/>
    </location>
</feature>
<evidence type="ECO:0000256" key="1">
    <source>
        <dbReference type="SAM" id="MobiDB-lite"/>
    </source>
</evidence>
<proteinExistence type="predicted"/>
<keyword evidence="4" id="KW-1185">Reference proteome</keyword>
<keyword evidence="2" id="KW-1133">Transmembrane helix</keyword>
<comment type="caution">
    <text evidence="3">The sequence shown here is derived from an EMBL/GenBank/DDBJ whole genome shotgun (WGS) entry which is preliminary data.</text>
</comment>
<feature type="transmembrane region" description="Helical" evidence="2">
    <location>
        <begin position="214"/>
        <end position="238"/>
    </location>
</feature>
<accession>A0ABQ4BXG4</accession>
<feature type="transmembrane region" description="Helical" evidence="2">
    <location>
        <begin position="55"/>
        <end position="78"/>
    </location>
</feature>
<gene>
    <name evidence="3" type="ORF">Air01nite_12980</name>
</gene>
<dbReference type="RefSeq" id="WP_203700964.1">
    <property type="nucleotide sequence ID" value="NZ_BAAALU010000012.1"/>
</dbReference>
<reference evidence="3 4" key="1">
    <citation type="submission" date="2021-01" db="EMBL/GenBank/DDBJ databases">
        <title>Whole genome shotgun sequence of Asanoa iriomotensis NBRC 100142.</title>
        <authorList>
            <person name="Komaki H."/>
            <person name="Tamura T."/>
        </authorList>
    </citation>
    <scope>NUCLEOTIDE SEQUENCE [LARGE SCALE GENOMIC DNA]</scope>
    <source>
        <strain evidence="3 4">NBRC 100142</strain>
    </source>
</reference>
<feature type="transmembrane region" description="Helical" evidence="2">
    <location>
        <begin position="176"/>
        <end position="193"/>
    </location>
</feature>
<keyword evidence="2" id="KW-0472">Membrane</keyword>
<protein>
    <recommendedName>
        <fullName evidence="5">Glycerophosphoryl diester phosphodiesterase membrane domain-containing protein</fullName>
    </recommendedName>
</protein>
<dbReference type="Proteomes" id="UP000624325">
    <property type="component" value="Unassembled WGS sequence"/>
</dbReference>
<dbReference type="EMBL" id="BONC01000006">
    <property type="protein sequence ID" value="GIF55203.1"/>
    <property type="molecule type" value="Genomic_DNA"/>
</dbReference>
<keyword evidence="2" id="KW-0812">Transmembrane</keyword>
<sequence>MTDWTQNYPNQGGWVPPGGYEPPLHQQADPLVSPTYGGWWQRGVAIARRGWKPIALVQVVGLAVALMVQAPVAVYGALISDDLQRGLTTTNDVGQLDMGPLFGLFGFTIAGALLSVIVTGIVTLAVVHIGASVAVGAPVRIGDSLQLAVRRLLPMIGWQLLAVPIFVVGLCLCVLPVFYVWAVLAVLPVVVAVERTNAIGRCFTLFHKDFGASAGRLATIIGLTIGVSILSAIVGGVFQAVASASLTGDTAIIVGSIVSTLVGAVLGGALAILVAPLTLAAYADMRARVEPTNALTITYALGITPPPAPWSPAPGLPTYPPPQP</sequence>
<evidence type="ECO:0008006" key="5">
    <source>
        <dbReference type="Google" id="ProtNLM"/>
    </source>
</evidence>